<evidence type="ECO:0000313" key="6">
    <source>
        <dbReference type="Proteomes" id="UP000249451"/>
    </source>
</evidence>
<dbReference type="InterPro" id="IPR020103">
    <property type="entry name" value="PsdUridine_synth_cat_dom_sf"/>
</dbReference>
<organism evidence="5 6">
    <name type="scientific">Corynebacterium urealyticum</name>
    <dbReference type="NCBI Taxonomy" id="43771"/>
    <lineage>
        <taxon>Bacteria</taxon>
        <taxon>Bacillati</taxon>
        <taxon>Actinomycetota</taxon>
        <taxon>Actinomycetes</taxon>
        <taxon>Mycobacteriales</taxon>
        <taxon>Corynebacteriaceae</taxon>
        <taxon>Corynebacterium</taxon>
    </lineage>
</organism>
<dbReference type="AlphaFoldDB" id="A0A2W5CUW0"/>
<dbReference type="PANTHER" id="PTHR21600">
    <property type="entry name" value="MITOCHONDRIAL RNA PSEUDOURIDINE SYNTHASE"/>
    <property type="match status" value="1"/>
</dbReference>
<dbReference type="SUPFAM" id="SSF55120">
    <property type="entry name" value="Pseudouridine synthase"/>
    <property type="match status" value="1"/>
</dbReference>
<comment type="caution">
    <text evidence="5">The sequence shown here is derived from an EMBL/GenBank/DDBJ whole genome shotgun (WGS) entry which is preliminary data.</text>
</comment>
<dbReference type="Pfam" id="PF00849">
    <property type="entry name" value="PseudoU_synth_2"/>
    <property type="match status" value="1"/>
</dbReference>
<gene>
    <name evidence="5" type="ORF">DI609_09875</name>
</gene>
<evidence type="ECO:0000256" key="1">
    <source>
        <dbReference type="ARBA" id="ARBA00000073"/>
    </source>
</evidence>
<dbReference type="GO" id="GO:0009982">
    <property type="term" value="F:pseudouridine synthase activity"/>
    <property type="evidence" value="ECO:0007669"/>
    <property type="project" value="InterPro"/>
</dbReference>
<dbReference type="InterPro" id="IPR050188">
    <property type="entry name" value="RluA_PseudoU_synthase"/>
</dbReference>
<proteinExistence type="predicted"/>
<evidence type="ECO:0000256" key="2">
    <source>
        <dbReference type="ARBA" id="ARBA00031870"/>
    </source>
</evidence>
<evidence type="ECO:0000313" key="5">
    <source>
        <dbReference type="EMBL" id="PZO98751.1"/>
    </source>
</evidence>
<dbReference type="Gene3D" id="3.30.2350.10">
    <property type="entry name" value="Pseudouridine synthase"/>
    <property type="match status" value="1"/>
</dbReference>
<sequence length="422" mass="47294">MGARCVGWGDQLPKHLEEALDHSAEVGSEEAGERVHNHVEIHEESFSTLMVPLAIKDGLNPSRVALPHTAEPTTALDFLRELISAQRHRHPEDDEAALLERFAAREVVDDAGRPLSPSDVIRPGRYINFYRRPAPERAVPGQLRLLFQDANLLVVDKPPFMATLPRGQHIVETALVRARRQFGIPELSPAHRLDRLTRGVLMFTVRPEVRGPYQRLFDERVPEKTYEAVTLPADQAPFSPLPRFRGWREWPAPTPEQPWLLRHHMVKERGRLATYLVEPETAAIEASAATVSDSADASPGQDMFPAPPNALTTVVGVRSERRALATAEDPTPREQEVLVWELVPKTGKTHQLRVALRSLGLPILNDPLYEELSDAALHDPSAPLPSPPFAGEEDFSRPMELTAQRLRFQDPLTGELREFSTF</sequence>
<dbReference type="GO" id="GO:0140098">
    <property type="term" value="F:catalytic activity, acting on RNA"/>
    <property type="evidence" value="ECO:0007669"/>
    <property type="project" value="UniProtKB-ARBA"/>
</dbReference>
<protein>
    <recommendedName>
        <fullName evidence="2">RNA pseudouridylate synthase</fullName>
    </recommendedName>
    <alternativeName>
        <fullName evidence="3">RNA-uridine isomerase</fullName>
    </alternativeName>
</protein>
<evidence type="ECO:0000256" key="3">
    <source>
        <dbReference type="ARBA" id="ARBA00033164"/>
    </source>
</evidence>
<dbReference type="InterPro" id="IPR006145">
    <property type="entry name" value="PsdUridine_synth_RsuA/RluA"/>
</dbReference>
<feature type="domain" description="Pseudouridine synthase RsuA/RluA-like" evidence="4">
    <location>
        <begin position="151"/>
        <end position="357"/>
    </location>
</feature>
<dbReference type="EMBL" id="QFNY01000257">
    <property type="protein sequence ID" value="PZO98751.1"/>
    <property type="molecule type" value="Genomic_DNA"/>
</dbReference>
<dbReference type="Proteomes" id="UP000249451">
    <property type="component" value="Unassembled WGS sequence"/>
</dbReference>
<name>A0A2W5CUW0_9CORY</name>
<comment type="catalytic activity">
    <reaction evidence="1">
        <text>a uridine in RNA = a pseudouridine in RNA</text>
        <dbReference type="Rhea" id="RHEA:48348"/>
        <dbReference type="Rhea" id="RHEA-COMP:12068"/>
        <dbReference type="Rhea" id="RHEA-COMP:12069"/>
        <dbReference type="ChEBI" id="CHEBI:65314"/>
        <dbReference type="ChEBI" id="CHEBI:65315"/>
    </reaction>
</comment>
<dbReference type="GO" id="GO:0003723">
    <property type="term" value="F:RNA binding"/>
    <property type="evidence" value="ECO:0007669"/>
    <property type="project" value="InterPro"/>
</dbReference>
<reference evidence="5 6" key="1">
    <citation type="submission" date="2017-11" db="EMBL/GenBank/DDBJ databases">
        <title>Infants hospitalized years apart are colonized by the same room-sourced microbial strains.</title>
        <authorList>
            <person name="Brooks B."/>
            <person name="Olm M.R."/>
            <person name="Firek B.A."/>
            <person name="Baker R."/>
            <person name="Thomas B.C."/>
            <person name="Morowitz M.J."/>
            <person name="Banfield J.F."/>
        </authorList>
    </citation>
    <scope>NUCLEOTIDE SEQUENCE [LARGE SCALE GENOMIC DNA]</scope>
    <source>
        <strain evidence="5">S2_012_000_R3_87</strain>
    </source>
</reference>
<dbReference type="GO" id="GO:0000455">
    <property type="term" value="P:enzyme-directed rRNA pseudouridine synthesis"/>
    <property type="evidence" value="ECO:0007669"/>
    <property type="project" value="TreeGrafter"/>
</dbReference>
<evidence type="ECO:0000259" key="4">
    <source>
        <dbReference type="Pfam" id="PF00849"/>
    </source>
</evidence>
<dbReference type="PANTHER" id="PTHR21600:SF84">
    <property type="entry name" value="PSEUDOURIDINE SYNTHASE RSUA_RLUA-LIKE DOMAIN-CONTAINING PROTEIN"/>
    <property type="match status" value="1"/>
</dbReference>
<accession>A0A2W5CUW0</accession>